<proteinExistence type="predicted"/>
<protein>
    <submittedName>
        <fullName evidence="3">Helix-turn-helix domain-containing protein</fullName>
    </submittedName>
</protein>
<dbReference type="SUPFAM" id="SSF47413">
    <property type="entry name" value="lambda repressor-like DNA-binding domains"/>
    <property type="match status" value="1"/>
</dbReference>
<evidence type="ECO:0000256" key="1">
    <source>
        <dbReference type="SAM" id="MobiDB-lite"/>
    </source>
</evidence>
<dbReference type="InterPro" id="IPR001387">
    <property type="entry name" value="Cro/C1-type_HTH"/>
</dbReference>
<name>A0A239FQV0_9ACTN</name>
<dbReference type="Proteomes" id="UP000198318">
    <property type="component" value="Unassembled WGS sequence"/>
</dbReference>
<keyword evidence="4" id="KW-1185">Reference proteome</keyword>
<reference evidence="3 4" key="1">
    <citation type="submission" date="2017-06" db="EMBL/GenBank/DDBJ databases">
        <authorList>
            <person name="Kim H.J."/>
            <person name="Triplett B.A."/>
        </authorList>
    </citation>
    <scope>NUCLEOTIDE SEQUENCE [LARGE SCALE GENOMIC DNA]</scope>
    <source>
        <strain evidence="3 4">DSM 44715</strain>
    </source>
</reference>
<organism evidence="3 4">
    <name type="scientific">Actinomadura meyerae</name>
    <dbReference type="NCBI Taxonomy" id="240840"/>
    <lineage>
        <taxon>Bacteria</taxon>
        <taxon>Bacillati</taxon>
        <taxon>Actinomycetota</taxon>
        <taxon>Actinomycetes</taxon>
        <taxon>Streptosporangiales</taxon>
        <taxon>Thermomonosporaceae</taxon>
        <taxon>Actinomadura</taxon>
    </lineage>
</organism>
<evidence type="ECO:0000313" key="3">
    <source>
        <dbReference type="EMBL" id="SNS59317.1"/>
    </source>
</evidence>
<evidence type="ECO:0000313" key="4">
    <source>
        <dbReference type="Proteomes" id="UP000198318"/>
    </source>
</evidence>
<dbReference type="GO" id="GO:0003677">
    <property type="term" value="F:DNA binding"/>
    <property type="evidence" value="ECO:0007669"/>
    <property type="project" value="InterPro"/>
</dbReference>
<dbReference type="EMBL" id="FZOR01000006">
    <property type="protein sequence ID" value="SNS59317.1"/>
    <property type="molecule type" value="Genomic_DNA"/>
</dbReference>
<dbReference type="Gene3D" id="1.10.260.40">
    <property type="entry name" value="lambda repressor-like DNA-binding domains"/>
    <property type="match status" value="1"/>
</dbReference>
<dbReference type="CDD" id="cd00093">
    <property type="entry name" value="HTH_XRE"/>
    <property type="match status" value="1"/>
</dbReference>
<feature type="domain" description="HTH cro/C1-type" evidence="2">
    <location>
        <begin position="17"/>
        <end position="70"/>
    </location>
</feature>
<dbReference type="PROSITE" id="PS50943">
    <property type="entry name" value="HTH_CROC1"/>
    <property type="match status" value="1"/>
</dbReference>
<feature type="compositionally biased region" description="Low complexity" evidence="1">
    <location>
        <begin position="205"/>
        <end position="225"/>
    </location>
</feature>
<evidence type="ECO:0000259" key="2">
    <source>
        <dbReference type="PROSITE" id="PS50943"/>
    </source>
</evidence>
<sequence>MARRKPSPALKAFGAVVRHLREEANITRTELAKRVAVTPSYISQVESGHTRCRKDFAQRMDQALGTDDQLTAAWTKHLRSATYPKFFAEFSEAEASAELLRAYEATFVTGLLQTKEYAQVLLPSQSTLDGRLKRQQILFRELQARALSVSDSCDFIRKAKDRWTMRPGARRSAATITAGPASNWQRSRRRWACGTPRPLTAPDYSSAWRRSARSWPNSSSSRSPR</sequence>
<dbReference type="AlphaFoldDB" id="A0A239FQV0"/>
<dbReference type="InterPro" id="IPR010982">
    <property type="entry name" value="Lambda_DNA-bd_dom_sf"/>
</dbReference>
<feature type="region of interest" description="Disordered" evidence="1">
    <location>
        <begin position="167"/>
        <end position="225"/>
    </location>
</feature>
<accession>A0A239FQV0</accession>
<gene>
    <name evidence="3" type="ORF">SAMN05443665_1006136</name>
</gene>
<dbReference type="InterPro" id="IPR043917">
    <property type="entry name" value="DUF5753"/>
</dbReference>
<dbReference type="Pfam" id="PF13560">
    <property type="entry name" value="HTH_31"/>
    <property type="match status" value="1"/>
</dbReference>
<dbReference type="Pfam" id="PF19054">
    <property type="entry name" value="DUF5753"/>
    <property type="match status" value="1"/>
</dbReference>
<dbReference type="SMART" id="SM00530">
    <property type="entry name" value="HTH_XRE"/>
    <property type="match status" value="1"/>
</dbReference>